<evidence type="ECO:0000256" key="5">
    <source>
        <dbReference type="ARBA" id="ARBA00022723"/>
    </source>
</evidence>
<sequence>MIKRKNRQSDGLCPIELKESNGVCYFQFPLLEKSGIVMHGFSTKIGGVSKGVYAQMNLGVSRGDDPEAVLENYRRIANVLHMPWERMVLSHQTHTTNIRVVTEKDAGAGLVKKRDYENVDGLITNIPNLPLVTFYADCVPLYFVDPVHRAIGLSHSGWRGTVKRMGQCTVEAMKAEYHSRPEDILACIGPSICSECYEVGEEVAQEFEKAFLPAQNEQILKQKPDGKYLLNLWKANEIILLEAGIKKEHLAITDVCTKCNPDLLYSHRVMGNQRGNLAAFLCLNEAE</sequence>
<reference evidence="12" key="1">
    <citation type="submission" date="2020-10" db="EMBL/GenBank/DDBJ databases">
        <authorList>
            <person name="Gilroy R."/>
        </authorList>
    </citation>
    <scope>NUCLEOTIDE SEQUENCE</scope>
    <source>
        <strain evidence="12">ChiW13-3771</strain>
    </source>
</reference>
<reference evidence="12" key="2">
    <citation type="journal article" date="2021" name="PeerJ">
        <title>Extensive microbial diversity within the chicken gut microbiome revealed by metagenomics and culture.</title>
        <authorList>
            <person name="Gilroy R."/>
            <person name="Ravi A."/>
            <person name="Getino M."/>
            <person name="Pursley I."/>
            <person name="Horton D.L."/>
            <person name="Alikhan N.F."/>
            <person name="Baker D."/>
            <person name="Gharbi K."/>
            <person name="Hall N."/>
            <person name="Watson M."/>
            <person name="Adriaenssens E.M."/>
            <person name="Foster-Nyarko E."/>
            <person name="Jarju S."/>
            <person name="Secka A."/>
            <person name="Antonio M."/>
            <person name="Oren A."/>
            <person name="Chaudhuri R.R."/>
            <person name="La Ragione R."/>
            <person name="Hildebrand F."/>
            <person name="Pallen M.J."/>
        </authorList>
    </citation>
    <scope>NUCLEOTIDE SEQUENCE</scope>
    <source>
        <strain evidence="12">ChiW13-3771</strain>
    </source>
</reference>
<keyword evidence="5" id="KW-0479">Metal-binding</keyword>
<comment type="catalytic activity">
    <reaction evidence="9">
        <text>adenosine + phosphate = alpha-D-ribose 1-phosphate + adenine</text>
        <dbReference type="Rhea" id="RHEA:27642"/>
        <dbReference type="ChEBI" id="CHEBI:16335"/>
        <dbReference type="ChEBI" id="CHEBI:16708"/>
        <dbReference type="ChEBI" id="CHEBI:43474"/>
        <dbReference type="ChEBI" id="CHEBI:57720"/>
        <dbReference type="EC" id="2.4.2.1"/>
    </reaction>
    <physiologicalReaction direction="left-to-right" evidence="9">
        <dbReference type="Rhea" id="RHEA:27643"/>
    </physiologicalReaction>
</comment>
<comment type="function">
    <text evidence="2">Purine nucleoside enzyme that catalyzes the phosphorolysis of adenosine and inosine nucleosides, yielding D-ribose 1-phosphate and the respective free bases, adenine and hypoxanthine. Also catalyzes the phosphorolysis of S-methyl-5'-thioadenosine into adenine and S-methyl-5-thio-alpha-D-ribose 1-phosphate. Also has adenosine deaminase activity.</text>
</comment>
<evidence type="ECO:0000256" key="1">
    <source>
        <dbReference type="ARBA" id="ARBA00000553"/>
    </source>
</evidence>
<dbReference type="PANTHER" id="PTHR30616">
    <property type="entry name" value="UNCHARACTERIZED PROTEIN YFIH"/>
    <property type="match status" value="1"/>
</dbReference>
<evidence type="ECO:0000313" key="13">
    <source>
        <dbReference type="Proteomes" id="UP000824201"/>
    </source>
</evidence>
<evidence type="ECO:0000256" key="11">
    <source>
        <dbReference type="RuleBase" id="RU361274"/>
    </source>
</evidence>
<dbReference type="EMBL" id="DVHN01000006">
    <property type="protein sequence ID" value="HIR87473.1"/>
    <property type="molecule type" value="Genomic_DNA"/>
</dbReference>
<evidence type="ECO:0000256" key="9">
    <source>
        <dbReference type="ARBA" id="ARBA00048968"/>
    </source>
</evidence>
<evidence type="ECO:0000256" key="8">
    <source>
        <dbReference type="ARBA" id="ARBA00047989"/>
    </source>
</evidence>
<evidence type="ECO:0000256" key="4">
    <source>
        <dbReference type="ARBA" id="ARBA00022679"/>
    </source>
</evidence>
<dbReference type="CDD" id="cd16833">
    <property type="entry name" value="YfiH"/>
    <property type="match status" value="1"/>
</dbReference>
<dbReference type="InterPro" id="IPR003730">
    <property type="entry name" value="Cu_polyphenol_OxRdtase"/>
</dbReference>
<proteinExistence type="inferred from homology"/>
<dbReference type="AlphaFoldDB" id="A0A9D1ECI0"/>
<keyword evidence="7" id="KW-0862">Zinc</keyword>
<evidence type="ECO:0000256" key="3">
    <source>
        <dbReference type="ARBA" id="ARBA00007353"/>
    </source>
</evidence>
<dbReference type="PANTHER" id="PTHR30616:SF2">
    <property type="entry name" value="PURINE NUCLEOSIDE PHOSPHORYLASE LACC1"/>
    <property type="match status" value="1"/>
</dbReference>
<dbReference type="InterPro" id="IPR011324">
    <property type="entry name" value="Cytotoxic_necrot_fac-like_cat"/>
</dbReference>
<evidence type="ECO:0000256" key="7">
    <source>
        <dbReference type="ARBA" id="ARBA00022833"/>
    </source>
</evidence>
<dbReference type="NCBIfam" id="TIGR00726">
    <property type="entry name" value="peptidoglycan editing factor PgeF"/>
    <property type="match status" value="1"/>
</dbReference>
<dbReference type="Gene3D" id="3.60.140.10">
    <property type="entry name" value="CNF1/YfiH-like putative cysteine hydrolases"/>
    <property type="match status" value="1"/>
</dbReference>
<dbReference type="Proteomes" id="UP000824201">
    <property type="component" value="Unassembled WGS sequence"/>
</dbReference>
<gene>
    <name evidence="12" type="primary">pgeF</name>
    <name evidence="12" type="ORF">IAC96_00840</name>
</gene>
<dbReference type="GO" id="GO:0005507">
    <property type="term" value="F:copper ion binding"/>
    <property type="evidence" value="ECO:0007669"/>
    <property type="project" value="TreeGrafter"/>
</dbReference>
<comment type="catalytic activity">
    <reaction evidence="1">
        <text>inosine + phosphate = alpha-D-ribose 1-phosphate + hypoxanthine</text>
        <dbReference type="Rhea" id="RHEA:27646"/>
        <dbReference type="ChEBI" id="CHEBI:17368"/>
        <dbReference type="ChEBI" id="CHEBI:17596"/>
        <dbReference type="ChEBI" id="CHEBI:43474"/>
        <dbReference type="ChEBI" id="CHEBI:57720"/>
        <dbReference type="EC" id="2.4.2.1"/>
    </reaction>
    <physiologicalReaction direction="left-to-right" evidence="1">
        <dbReference type="Rhea" id="RHEA:27647"/>
    </physiologicalReaction>
</comment>
<dbReference type="Pfam" id="PF02578">
    <property type="entry name" value="Cu-oxidase_4"/>
    <property type="match status" value="1"/>
</dbReference>
<name>A0A9D1ECI0_9FIRM</name>
<evidence type="ECO:0000256" key="6">
    <source>
        <dbReference type="ARBA" id="ARBA00022801"/>
    </source>
</evidence>
<keyword evidence="6" id="KW-0378">Hydrolase</keyword>
<evidence type="ECO:0000313" key="12">
    <source>
        <dbReference type="EMBL" id="HIR87473.1"/>
    </source>
</evidence>
<dbReference type="GO" id="GO:0016787">
    <property type="term" value="F:hydrolase activity"/>
    <property type="evidence" value="ECO:0007669"/>
    <property type="project" value="UniProtKB-KW"/>
</dbReference>
<comment type="catalytic activity">
    <reaction evidence="10">
        <text>S-methyl-5'-thioadenosine + phosphate = 5-(methylsulfanyl)-alpha-D-ribose 1-phosphate + adenine</text>
        <dbReference type="Rhea" id="RHEA:11852"/>
        <dbReference type="ChEBI" id="CHEBI:16708"/>
        <dbReference type="ChEBI" id="CHEBI:17509"/>
        <dbReference type="ChEBI" id="CHEBI:43474"/>
        <dbReference type="ChEBI" id="CHEBI:58533"/>
        <dbReference type="EC" id="2.4.2.28"/>
    </reaction>
    <physiologicalReaction direction="left-to-right" evidence="10">
        <dbReference type="Rhea" id="RHEA:11853"/>
    </physiologicalReaction>
</comment>
<accession>A0A9D1ECI0</accession>
<dbReference type="InterPro" id="IPR038371">
    <property type="entry name" value="Cu_polyphenol_OxRdtase_sf"/>
</dbReference>
<dbReference type="GO" id="GO:0017061">
    <property type="term" value="F:S-methyl-5-thioadenosine phosphorylase activity"/>
    <property type="evidence" value="ECO:0007669"/>
    <property type="project" value="UniProtKB-EC"/>
</dbReference>
<dbReference type="SUPFAM" id="SSF64438">
    <property type="entry name" value="CNF1/YfiH-like putative cysteine hydrolases"/>
    <property type="match status" value="1"/>
</dbReference>
<comment type="caution">
    <text evidence="12">The sequence shown here is derived from an EMBL/GenBank/DDBJ whole genome shotgun (WGS) entry which is preliminary data.</text>
</comment>
<protein>
    <recommendedName>
        <fullName evidence="11">Purine nucleoside phosphorylase</fullName>
    </recommendedName>
</protein>
<evidence type="ECO:0000256" key="2">
    <source>
        <dbReference type="ARBA" id="ARBA00003215"/>
    </source>
</evidence>
<keyword evidence="4" id="KW-0808">Transferase</keyword>
<comment type="similarity">
    <text evidence="3 11">Belongs to the purine nucleoside phosphorylase YfiH/LACC1 family.</text>
</comment>
<evidence type="ECO:0000256" key="10">
    <source>
        <dbReference type="ARBA" id="ARBA00049893"/>
    </source>
</evidence>
<comment type="catalytic activity">
    <reaction evidence="8">
        <text>adenosine + H2O + H(+) = inosine + NH4(+)</text>
        <dbReference type="Rhea" id="RHEA:24408"/>
        <dbReference type="ChEBI" id="CHEBI:15377"/>
        <dbReference type="ChEBI" id="CHEBI:15378"/>
        <dbReference type="ChEBI" id="CHEBI:16335"/>
        <dbReference type="ChEBI" id="CHEBI:17596"/>
        <dbReference type="ChEBI" id="CHEBI:28938"/>
        <dbReference type="EC" id="3.5.4.4"/>
    </reaction>
    <physiologicalReaction direction="left-to-right" evidence="8">
        <dbReference type="Rhea" id="RHEA:24409"/>
    </physiologicalReaction>
</comment>
<organism evidence="12 13">
    <name type="scientific">Candidatus Fimimorpha faecalis</name>
    <dbReference type="NCBI Taxonomy" id="2840824"/>
    <lineage>
        <taxon>Bacteria</taxon>
        <taxon>Bacillati</taxon>
        <taxon>Bacillota</taxon>
        <taxon>Clostridia</taxon>
        <taxon>Eubacteriales</taxon>
        <taxon>Candidatus Fimimorpha</taxon>
    </lineage>
</organism>